<proteinExistence type="predicted"/>
<name>A0A174I746_9FIRM</name>
<evidence type="ECO:0000259" key="1">
    <source>
        <dbReference type="Pfam" id="PF04230"/>
    </source>
</evidence>
<dbReference type="AlphaFoldDB" id="A0A174I746"/>
<reference evidence="2 3" key="1">
    <citation type="submission" date="2015-09" db="EMBL/GenBank/DDBJ databases">
        <authorList>
            <consortium name="Pathogen Informatics"/>
        </authorList>
    </citation>
    <scope>NUCLEOTIDE SEQUENCE [LARGE SCALE GENOMIC DNA]</scope>
    <source>
        <strain evidence="2 3">2789STDY5834835</strain>
    </source>
</reference>
<keyword evidence="2" id="KW-0808">Transferase</keyword>
<protein>
    <submittedName>
        <fullName evidence="2">Polysaccharide pyruvyl transferase</fullName>
    </submittedName>
</protein>
<feature type="domain" description="Polysaccharide pyruvyl transferase" evidence="1">
    <location>
        <begin position="18"/>
        <end position="307"/>
    </location>
</feature>
<evidence type="ECO:0000313" key="3">
    <source>
        <dbReference type="Proteomes" id="UP000095679"/>
    </source>
</evidence>
<dbReference type="InterPro" id="IPR007345">
    <property type="entry name" value="Polysacch_pyruvyl_Trfase"/>
</dbReference>
<organism evidence="2 3">
    <name type="scientific">Anaerobutyricum hallii</name>
    <dbReference type="NCBI Taxonomy" id="39488"/>
    <lineage>
        <taxon>Bacteria</taxon>
        <taxon>Bacillati</taxon>
        <taxon>Bacillota</taxon>
        <taxon>Clostridia</taxon>
        <taxon>Lachnospirales</taxon>
        <taxon>Lachnospiraceae</taxon>
        <taxon>Anaerobutyricum</taxon>
    </lineage>
</organism>
<dbReference type="GO" id="GO:0016740">
    <property type="term" value="F:transferase activity"/>
    <property type="evidence" value="ECO:0007669"/>
    <property type="project" value="UniProtKB-KW"/>
</dbReference>
<gene>
    <name evidence="2" type="ORF">ERS852450_02510</name>
</gene>
<evidence type="ECO:0000313" key="2">
    <source>
        <dbReference type="EMBL" id="CUO83002.1"/>
    </source>
</evidence>
<dbReference type="EMBL" id="CYZL01000026">
    <property type="protein sequence ID" value="CUO83002.1"/>
    <property type="molecule type" value="Genomic_DNA"/>
</dbReference>
<dbReference type="Proteomes" id="UP000095679">
    <property type="component" value="Unassembled WGS sequence"/>
</dbReference>
<dbReference type="RefSeq" id="WP_055299471.1">
    <property type="nucleotide sequence ID" value="NZ_BLYK01000026.1"/>
</dbReference>
<dbReference type="Pfam" id="PF04230">
    <property type="entry name" value="PS_pyruv_trans"/>
    <property type="match status" value="1"/>
</dbReference>
<accession>A0A174I746</accession>
<sequence>MKNNKKTAAIISLYGNSNFGNKLQNYAVQEILKKEGLNTVNIVNVPCLNNKKVNNIEVLKLYIKGWLRYILKGDKIKDCVDPKDPKERKKNFLEFNKKIANSKHFFSFSRLQEFDKYDYYFVGSDQIWNPIYGGLSDLDLLTFTQKKKIAISASFGIEEIPLDYEGRVKQYISKFDAISVREEAAKNIIERITNRQDVEILIDPTMMLQKEEWDRIVKKPKEMLPDKYIVCYFLGTETKEYISAIHKIAAEKDCEIIDLSNLESEFYCCGPSEFVYLIKTAEFVCTDSFHASVFSILYNRPFLVFDRNGKHTGMGSRINTLLKTFYLEKLHYTGNFQDVKFEYDFSITNQSLKKEREKAYRFIHHALDE</sequence>